<keyword evidence="1 3" id="KW-0853">WD repeat</keyword>
<dbReference type="InterPro" id="IPR050505">
    <property type="entry name" value="WDR55/POC1"/>
</dbReference>
<dbReference type="InterPro" id="IPR019775">
    <property type="entry name" value="WD40_repeat_CS"/>
</dbReference>
<dbReference type="PROSITE" id="PS50294">
    <property type="entry name" value="WD_REPEATS_REGION"/>
    <property type="match status" value="5"/>
</dbReference>
<dbReference type="InterPro" id="IPR015943">
    <property type="entry name" value="WD40/YVTN_repeat-like_dom_sf"/>
</dbReference>
<dbReference type="PRINTS" id="PR00320">
    <property type="entry name" value="GPROTEINBRPT"/>
</dbReference>
<dbReference type="PROSITE" id="PS00678">
    <property type="entry name" value="WD_REPEATS_1"/>
    <property type="match status" value="5"/>
</dbReference>
<gene>
    <name evidence="4" type="ORF">CY34DRAFT_18479</name>
</gene>
<evidence type="ECO:0000256" key="1">
    <source>
        <dbReference type="ARBA" id="ARBA00022574"/>
    </source>
</evidence>
<dbReference type="InterPro" id="IPR001680">
    <property type="entry name" value="WD40_rpt"/>
</dbReference>
<dbReference type="SUPFAM" id="SSF50978">
    <property type="entry name" value="WD40 repeat-like"/>
    <property type="match status" value="1"/>
</dbReference>
<feature type="repeat" description="WD" evidence="3">
    <location>
        <begin position="108"/>
        <end position="149"/>
    </location>
</feature>
<dbReference type="InterPro" id="IPR020472">
    <property type="entry name" value="WD40_PAC1"/>
</dbReference>
<protein>
    <recommendedName>
        <fullName evidence="6">WD40 repeat-like protein</fullName>
    </recommendedName>
</protein>
<dbReference type="Pfam" id="PF00400">
    <property type="entry name" value="WD40"/>
    <property type="match status" value="6"/>
</dbReference>
<dbReference type="OrthoDB" id="2616995at2759"/>
<dbReference type="HOGENOM" id="CLU_000288_57_33_1"/>
<keyword evidence="2" id="KW-0677">Repeat</keyword>
<dbReference type="AlphaFoldDB" id="A0A0D0AGA5"/>
<dbReference type="Proteomes" id="UP000054485">
    <property type="component" value="Unassembled WGS sequence"/>
</dbReference>
<dbReference type="PROSITE" id="PS50082">
    <property type="entry name" value="WD_REPEATS_2"/>
    <property type="match status" value="6"/>
</dbReference>
<feature type="repeat" description="WD" evidence="3">
    <location>
        <begin position="243"/>
        <end position="273"/>
    </location>
</feature>
<dbReference type="CDD" id="cd00200">
    <property type="entry name" value="WD40"/>
    <property type="match status" value="1"/>
</dbReference>
<proteinExistence type="predicted"/>
<dbReference type="EMBL" id="KN835983">
    <property type="protein sequence ID" value="KIK33262.1"/>
    <property type="molecule type" value="Genomic_DNA"/>
</dbReference>
<evidence type="ECO:0000313" key="5">
    <source>
        <dbReference type="Proteomes" id="UP000054485"/>
    </source>
</evidence>
<keyword evidence="5" id="KW-1185">Reference proteome</keyword>
<dbReference type="STRING" id="930992.A0A0D0AGA5"/>
<evidence type="ECO:0008006" key="6">
    <source>
        <dbReference type="Google" id="ProtNLM"/>
    </source>
</evidence>
<dbReference type="PANTHER" id="PTHR44019:SF8">
    <property type="entry name" value="POC1 CENTRIOLAR PROTEIN HOMOLOG"/>
    <property type="match status" value="1"/>
</dbReference>
<organism evidence="4 5">
    <name type="scientific">Suillus luteus UH-Slu-Lm8-n1</name>
    <dbReference type="NCBI Taxonomy" id="930992"/>
    <lineage>
        <taxon>Eukaryota</taxon>
        <taxon>Fungi</taxon>
        <taxon>Dikarya</taxon>
        <taxon>Basidiomycota</taxon>
        <taxon>Agaricomycotina</taxon>
        <taxon>Agaricomycetes</taxon>
        <taxon>Agaricomycetidae</taxon>
        <taxon>Boletales</taxon>
        <taxon>Suillineae</taxon>
        <taxon>Suillaceae</taxon>
        <taxon>Suillus</taxon>
    </lineage>
</organism>
<name>A0A0D0AGA5_9AGAM</name>
<reference evidence="5" key="2">
    <citation type="submission" date="2015-01" db="EMBL/GenBank/DDBJ databases">
        <title>Evolutionary Origins and Diversification of the Mycorrhizal Mutualists.</title>
        <authorList>
            <consortium name="DOE Joint Genome Institute"/>
            <consortium name="Mycorrhizal Genomics Consortium"/>
            <person name="Kohler A."/>
            <person name="Kuo A."/>
            <person name="Nagy L.G."/>
            <person name="Floudas D."/>
            <person name="Copeland A."/>
            <person name="Barry K.W."/>
            <person name="Cichocki N."/>
            <person name="Veneault-Fourrey C."/>
            <person name="LaButti K."/>
            <person name="Lindquist E.A."/>
            <person name="Lipzen A."/>
            <person name="Lundell T."/>
            <person name="Morin E."/>
            <person name="Murat C."/>
            <person name="Riley R."/>
            <person name="Ohm R."/>
            <person name="Sun H."/>
            <person name="Tunlid A."/>
            <person name="Henrissat B."/>
            <person name="Grigoriev I.V."/>
            <person name="Hibbett D.S."/>
            <person name="Martin F."/>
        </authorList>
    </citation>
    <scope>NUCLEOTIDE SEQUENCE [LARGE SCALE GENOMIC DNA]</scope>
    <source>
        <strain evidence="5">UH-Slu-Lm8-n1</strain>
    </source>
</reference>
<feature type="repeat" description="WD" evidence="3">
    <location>
        <begin position="20"/>
        <end position="61"/>
    </location>
</feature>
<dbReference type="InterPro" id="IPR036322">
    <property type="entry name" value="WD40_repeat_dom_sf"/>
</dbReference>
<evidence type="ECO:0000256" key="3">
    <source>
        <dbReference type="PROSITE-ProRule" id="PRU00221"/>
    </source>
</evidence>
<feature type="repeat" description="WD" evidence="3">
    <location>
        <begin position="280"/>
        <end position="314"/>
    </location>
</feature>
<dbReference type="SMART" id="SM00320">
    <property type="entry name" value="WD40"/>
    <property type="match status" value="7"/>
</dbReference>
<dbReference type="PANTHER" id="PTHR44019">
    <property type="entry name" value="WD REPEAT-CONTAINING PROTEIN 55"/>
    <property type="match status" value="1"/>
</dbReference>
<feature type="repeat" description="WD" evidence="3">
    <location>
        <begin position="65"/>
        <end position="106"/>
    </location>
</feature>
<reference evidence="4 5" key="1">
    <citation type="submission" date="2014-04" db="EMBL/GenBank/DDBJ databases">
        <authorList>
            <consortium name="DOE Joint Genome Institute"/>
            <person name="Kuo A."/>
            <person name="Ruytinx J."/>
            <person name="Rineau F."/>
            <person name="Colpaert J."/>
            <person name="Kohler A."/>
            <person name="Nagy L.G."/>
            <person name="Floudas D."/>
            <person name="Copeland A."/>
            <person name="Barry K.W."/>
            <person name="Cichocki N."/>
            <person name="Veneault-Fourrey C."/>
            <person name="LaButti K."/>
            <person name="Lindquist E.A."/>
            <person name="Lipzen A."/>
            <person name="Lundell T."/>
            <person name="Morin E."/>
            <person name="Murat C."/>
            <person name="Sun H."/>
            <person name="Tunlid A."/>
            <person name="Henrissat B."/>
            <person name="Grigoriev I.V."/>
            <person name="Hibbett D.S."/>
            <person name="Martin F."/>
            <person name="Nordberg H.P."/>
            <person name="Cantor M.N."/>
            <person name="Hua S.X."/>
        </authorList>
    </citation>
    <scope>NUCLEOTIDE SEQUENCE [LARGE SCALE GENOMIC DNA]</scope>
    <source>
        <strain evidence="4 5">UH-Slu-Lm8-n1</strain>
    </source>
</reference>
<dbReference type="InParanoid" id="A0A0D0AGA5"/>
<sequence>MSSPPPKMQKTSAVIPCNMMRGHTRSVFGVTHLPGGQHIITCSKDSSLRLWDLKSGAQIGEEWRDEGDEAGIVTMALSPNSKTLASGSTDGMVRLWDVEMGKVFARWEEHDAKVVTSVCWSPDGERVVSRSYDGTARVWDIKSGEPVQVQGLNPIITGHEYVYAVSYSPEAKMIATGGFNKGIEIWDAKTGERLTNIELDWSVWSLAWTSNEKKLIAGLNGSIEILDTATWQQIAVLEGHTVDSVNSLTLFQNDRLLASSSWDKTARLWNLDTNLQIGPPLQHEQDVECAAFSADGKLLSTGCNDNNVYAWDIQAILKATGLEHLLSDVQNSEIKKKMHVAPFSGLDFDCNVDIPG</sequence>
<dbReference type="Gene3D" id="2.130.10.10">
    <property type="entry name" value="YVTN repeat-like/Quinoprotein amine dehydrogenase"/>
    <property type="match status" value="2"/>
</dbReference>
<evidence type="ECO:0000256" key="2">
    <source>
        <dbReference type="ARBA" id="ARBA00022737"/>
    </source>
</evidence>
<accession>A0A0D0AGA5</accession>
<evidence type="ECO:0000313" key="4">
    <source>
        <dbReference type="EMBL" id="KIK33262.1"/>
    </source>
</evidence>
<feature type="repeat" description="WD" evidence="3">
    <location>
        <begin position="162"/>
        <end position="196"/>
    </location>
</feature>